<dbReference type="PANTHER" id="PTHR31623:SF20">
    <property type="entry name" value="VINORINE SYNTHASE-LIKE"/>
    <property type="match status" value="1"/>
</dbReference>
<evidence type="ECO:0000256" key="2">
    <source>
        <dbReference type="ARBA" id="ARBA00022679"/>
    </source>
</evidence>
<dbReference type="EMBL" id="JARKNE010000004">
    <property type="protein sequence ID" value="KAK5834683.1"/>
    <property type="molecule type" value="Genomic_DNA"/>
</dbReference>
<evidence type="ECO:0000256" key="1">
    <source>
        <dbReference type="ARBA" id="ARBA00009861"/>
    </source>
</evidence>
<dbReference type="Pfam" id="PF02458">
    <property type="entry name" value="Transferase"/>
    <property type="match status" value="1"/>
</dbReference>
<gene>
    <name evidence="4" type="ORF">PVK06_010359</name>
</gene>
<name>A0ABR0Q722_GOSAR</name>
<dbReference type="Proteomes" id="UP001358586">
    <property type="component" value="Chromosome 4"/>
</dbReference>
<evidence type="ECO:0000256" key="3">
    <source>
        <dbReference type="ARBA" id="ARBA00023315"/>
    </source>
</evidence>
<comment type="caution">
    <text evidence="4">The sequence shown here is derived from an EMBL/GenBank/DDBJ whole genome shotgun (WGS) entry which is preliminary data.</text>
</comment>
<evidence type="ECO:0000313" key="5">
    <source>
        <dbReference type="Proteomes" id="UP001358586"/>
    </source>
</evidence>
<sequence length="103" mass="11319">MISTRVFRFYRLESVVDYPSFSGIIQIETLNNLLPCTPLSKESNHRGPLLVCQVTMFACGGIALGICASHKITDANTTVISGLSKASLIFPPKNPMPKNYIYP</sequence>
<comment type="similarity">
    <text evidence="1">Belongs to the plant acyltransferase family.</text>
</comment>
<accession>A0ABR0Q722</accession>
<protein>
    <submittedName>
        <fullName evidence="4">Uncharacterized protein</fullName>
    </submittedName>
</protein>
<organism evidence="4 5">
    <name type="scientific">Gossypium arboreum</name>
    <name type="common">Tree cotton</name>
    <name type="synonym">Gossypium nanking</name>
    <dbReference type="NCBI Taxonomy" id="29729"/>
    <lineage>
        <taxon>Eukaryota</taxon>
        <taxon>Viridiplantae</taxon>
        <taxon>Streptophyta</taxon>
        <taxon>Embryophyta</taxon>
        <taxon>Tracheophyta</taxon>
        <taxon>Spermatophyta</taxon>
        <taxon>Magnoliopsida</taxon>
        <taxon>eudicotyledons</taxon>
        <taxon>Gunneridae</taxon>
        <taxon>Pentapetalae</taxon>
        <taxon>rosids</taxon>
        <taxon>malvids</taxon>
        <taxon>Malvales</taxon>
        <taxon>Malvaceae</taxon>
        <taxon>Malvoideae</taxon>
        <taxon>Gossypium</taxon>
    </lineage>
</organism>
<keyword evidence="5" id="KW-1185">Reference proteome</keyword>
<dbReference type="Gene3D" id="3.30.559.10">
    <property type="entry name" value="Chloramphenicol acetyltransferase-like domain"/>
    <property type="match status" value="1"/>
</dbReference>
<keyword evidence="2" id="KW-0808">Transferase</keyword>
<proteinExistence type="inferred from homology"/>
<dbReference type="PANTHER" id="PTHR31623">
    <property type="entry name" value="F21J9.9"/>
    <property type="match status" value="1"/>
</dbReference>
<keyword evidence="3" id="KW-0012">Acyltransferase</keyword>
<reference evidence="4 5" key="1">
    <citation type="submission" date="2023-03" db="EMBL/GenBank/DDBJ databases">
        <title>WGS of Gossypium arboreum.</title>
        <authorList>
            <person name="Yu D."/>
        </authorList>
    </citation>
    <scope>NUCLEOTIDE SEQUENCE [LARGE SCALE GENOMIC DNA]</scope>
    <source>
        <tissue evidence="4">Leaf</tissue>
    </source>
</reference>
<dbReference type="InterPro" id="IPR023213">
    <property type="entry name" value="CAT-like_dom_sf"/>
</dbReference>
<evidence type="ECO:0000313" key="4">
    <source>
        <dbReference type="EMBL" id="KAK5834683.1"/>
    </source>
</evidence>